<dbReference type="Pfam" id="PF04324">
    <property type="entry name" value="Fer2_BFD"/>
    <property type="match status" value="1"/>
</dbReference>
<dbReference type="Gene3D" id="3.10.20.440">
    <property type="entry name" value="2Fe-2S iron-sulphur cluster binding domain, sarcosine oxidase, alpha subunit, N-terminal domain"/>
    <property type="match status" value="1"/>
</dbReference>
<name>A0A1K2HZZ7_9HYPH</name>
<dbReference type="AlphaFoldDB" id="A0A1K2HZZ7"/>
<dbReference type="Pfam" id="PF01266">
    <property type="entry name" value="DAO"/>
    <property type="match status" value="1"/>
</dbReference>
<dbReference type="InterPro" id="IPR006076">
    <property type="entry name" value="FAD-dep_OxRdtase"/>
</dbReference>
<dbReference type="Gene3D" id="3.30.9.10">
    <property type="entry name" value="D-Amino Acid Oxidase, subunit A, domain 2"/>
    <property type="match status" value="1"/>
</dbReference>
<sequence>MSAAAGRRLSGSGAVASGAPIRFVFEGQPVEALEGETIAAALTAAGHVALRETGQGRETRGLYCGMGACQDCLVEIEGRGAQRACMTKVAPGLDIRRHAAARAGLAPLGLRPEADRPVETCDIAIVGAGPAALSAALRLAEAGRSVILLDERAEPGGQYFKPLAPSHRFAAGTGDRQFARGQALVESVRRAGAIIRSGQMVWHGTVSAEGRPELGIIAPDGAYVLSAEAVLLATGAYERPHHVPGWTLPGVMTAGAGQTLARAYRVSPGQRVLVAGNGPLNWQVALEIARGGGKVVALLEAARPSHPGNLAAIAGMARAAPGLALAGLGMRAQLLAAGIKLHESTMVTRLEGRDQLEAVIAVDAQGRELAFEADAACLGYGFTPAVELLRQLGAAVDVDAATGYPVPRRDGDGRTSLPKIFIAGDGGGIGGSEAALAQGEIAAATMLASLSAKAPDPSSARSHLAKAQAFQRSLWQVFAPALPTPAPTRETMICRCEGIAAGAILDLKAEGVDDLGSLKRRTRLGMGRCQGRYCAGAALKLLRDDLGACVEADLFAPQAPARPVPAIVLATEKAEWGGHREVPLDRIPRGAHVADPLPAHCDLLVIGAGITGASTALFAARDGADVLVIDRSPPNSQASGGNAGSLHVQLLSWDFGKKAMAGGSPAQRTLPLQRDSVALWKDLEHELNSDFEIVTTGGLMVAENEEQGAFLRDKAAAERACGIDTEVIGRNELATLAPAVSERMLVAAYCAAEGKINPLKGTPAIVAAAEAAGARFASGHQVVAIAPEGEHYRVTTGAGASILARRVVIASGGWSRQLGAMLGVDLPISGAPLQMLVTEPTRPILKQLIAHADRHLTMKQATNGNLIIGGAWTAGRNPETGYSKVLRTSIEGNLWVAERTVPAMAGLHLLRSWAAMNINIDGAPLLGPLPGHPRVFVAATANGYTLGPMMGKLTAALATGRDPGRAIDYFTLARFS</sequence>
<dbReference type="RefSeq" id="WP_177282539.1">
    <property type="nucleotide sequence ID" value="NZ_FPKU01000002.1"/>
</dbReference>
<dbReference type="Gene3D" id="3.50.50.60">
    <property type="entry name" value="FAD/NAD(P)-binding domain"/>
    <property type="match status" value="3"/>
</dbReference>
<evidence type="ECO:0000313" key="5">
    <source>
        <dbReference type="EMBL" id="SFZ85649.1"/>
    </source>
</evidence>
<dbReference type="Gene3D" id="1.10.10.1100">
    <property type="entry name" value="BFD-like [2Fe-2S]-binding domain"/>
    <property type="match status" value="1"/>
</dbReference>
<dbReference type="PRINTS" id="PR00368">
    <property type="entry name" value="FADPNR"/>
</dbReference>
<dbReference type="PRINTS" id="PR00469">
    <property type="entry name" value="PNDRDTASEII"/>
</dbReference>
<keyword evidence="6" id="KW-1185">Reference proteome</keyword>
<dbReference type="InterPro" id="IPR051691">
    <property type="entry name" value="Metab_Enz_Cyan_OpOx_G3PDH"/>
</dbReference>
<evidence type="ECO:0000259" key="3">
    <source>
        <dbReference type="Pfam" id="PF04324"/>
    </source>
</evidence>
<evidence type="ECO:0000259" key="2">
    <source>
        <dbReference type="Pfam" id="PF01266"/>
    </source>
</evidence>
<dbReference type="InterPro" id="IPR036188">
    <property type="entry name" value="FAD/NAD-bd_sf"/>
</dbReference>
<dbReference type="SUPFAM" id="SSF51905">
    <property type="entry name" value="FAD/NAD(P)-binding domain"/>
    <property type="match status" value="2"/>
</dbReference>
<dbReference type="Pfam" id="PF13510">
    <property type="entry name" value="Fer2_4"/>
    <property type="match status" value="1"/>
</dbReference>
<dbReference type="PANTHER" id="PTHR42949:SF3">
    <property type="entry name" value="ANAEROBIC GLYCEROL-3-PHOSPHATE DEHYDROGENASE SUBUNIT B"/>
    <property type="match status" value="1"/>
</dbReference>
<gene>
    <name evidence="5" type="ORF">SAMN02983003_2815</name>
</gene>
<dbReference type="InterPro" id="IPR001041">
    <property type="entry name" value="2Fe-2S_ferredoxin-type"/>
</dbReference>
<feature type="domain" description="FAD dependent oxidoreductase" evidence="2">
    <location>
        <begin position="602"/>
        <end position="957"/>
    </location>
</feature>
<dbReference type="CDD" id="cd19946">
    <property type="entry name" value="GlpA-like_Fer2_BFD-like"/>
    <property type="match status" value="1"/>
</dbReference>
<protein>
    <submittedName>
        <fullName evidence="5">Glycine/D-amino acid oxidase</fullName>
    </submittedName>
</protein>
<dbReference type="InterPro" id="IPR036010">
    <property type="entry name" value="2Fe-2S_ferredoxin-like_sf"/>
</dbReference>
<dbReference type="CDD" id="cd00207">
    <property type="entry name" value="fer2"/>
    <property type="match status" value="1"/>
</dbReference>
<dbReference type="PANTHER" id="PTHR42949">
    <property type="entry name" value="ANAEROBIC GLYCEROL-3-PHOSPHATE DEHYDROGENASE SUBUNIT B"/>
    <property type="match status" value="1"/>
</dbReference>
<accession>A0A1K2HZZ7</accession>
<reference evidence="5 6" key="1">
    <citation type="submission" date="2016-11" db="EMBL/GenBank/DDBJ databases">
        <authorList>
            <person name="Jaros S."/>
            <person name="Januszkiewicz K."/>
            <person name="Wedrychowicz H."/>
        </authorList>
    </citation>
    <scope>NUCLEOTIDE SEQUENCE [LARGE SCALE GENOMIC DNA]</scope>
    <source>
        <strain evidence="5 6">ATCC 23634</strain>
    </source>
</reference>
<organism evidence="5 6">
    <name type="scientific">Devosia enhydra</name>
    <dbReference type="NCBI Taxonomy" id="665118"/>
    <lineage>
        <taxon>Bacteria</taxon>
        <taxon>Pseudomonadati</taxon>
        <taxon>Pseudomonadota</taxon>
        <taxon>Alphaproteobacteria</taxon>
        <taxon>Hyphomicrobiales</taxon>
        <taxon>Devosiaceae</taxon>
        <taxon>Devosia</taxon>
    </lineage>
</organism>
<feature type="domain" description="BFD-like [2Fe-2S]-binding" evidence="3">
    <location>
        <begin position="492"/>
        <end position="543"/>
    </location>
</feature>
<evidence type="ECO:0000259" key="4">
    <source>
        <dbReference type="Pfam" id="PF07992"/>
    </source>
</evidence>
<dbReference type="EMBL" id="FPKU01000002">
    <property type="protein sequence ID" value="SFZ85649.1"/>
    <property type="molecule type" value="Genomic_DNA"/>
</dbReference>
<dbReference type="GO" id="GO:0016491">
    <property type="term" value="F:oxidoreductase activity"/>
    <property type="evidence" value="ECO:0007669"/>
    <property type="project" value="UniProtKB-KW"/>
</dbReference>
<evidence type="ECO:0000256" key="1">
    <source>
        <dbReference type="ARBA" id="ARBA00023002"/>
    </source>
</evidence>
<feature type="domain" description="FAD/NAD(P)-binding" evidence="4">
    <location>
        <begin position="122"/>
        <end position="438"/>
    </location>
</feature>
<dbReference type="SUPFAM" id="SSF54292">
    <property type="entry name" value="2Fe-2S ferredoxin-like"/>
    <property type="match status" value="1"/>
</dbReference>
<dbReference type="GO" id="GO:0051536">
    <property type="term" value="F:iron-sulfur cluster binding"/>
    <property type="evidence" value="ECO:0007669"/>
    <property type="project" value="InterPro"/>
</dbReference>
<proteinExistence type="predicted"/>
<dbReference type="InterPro" id="IPR041854">
    <property type="entry name" value="BFD-like_2Fe2S-bd_dom_sf"/>
</dbReference>
<dbReference type="InterPro" id="IPR007419">
    <property type="entry name" value="BFD-like_2Fe2S-bd_dom"/>
</dbReference>
<dbReference type="Pfam" id="PF07992">
    <property type="entry name" value="Pyr_redox_2"/>
    <property type="match status" value="1"/>
</dbReference>
<dbReference type="InterPro" id="IPR042204">
    <property type="entry name" value="2Fe-2S-bd_N"/>
</dbReference>
<dbReference type="STRING" id="665118.SAMN02983003_2815"/>
<evidence type="ECO:0000313" key="6">
    <source>
        <dbReference type="Proteomes" id="UP000183447"/>
    </source>
</evidence>
<keyword evidence="1" id="KW-0560">Oxidoreductase</keyword>
<dbReference type="InterPro" id="IPR023753">
    <property type="entry name" value="FAD/NAD-binding_dom"/>
</dbReference>
<dbReference type="Proteomes" id="UP000183447">
    <property type="component" value="Unassembled WGS sequence"/>
</dbReference>